<keyword evidence="9" id="KW-1185">Reference proteome</keyword>
<dbReference type="SUPFAM" id="SSF103481">
    <property type="entry name" value="Multidrug resistance efflux transporter EmrE"/>
    <property type="match status" value="2"/>
</dbReference>
<feature type="transmembrane region" description="Helical" evidence="6">
    <location>
        <begin position="137"/>
        <end position="157"/>
    </location>
</feature>
<sequence length="288" mass="30136">MFVNVNVLLLLLVTVVWGTTFPLLKSASSTLSGLEITALRFAVAGIAMLPFALKATRATWRDGAVLGALALLSYVAQAVGLEYISSNRSAFLTSLNVLMVPFLGLLFGGRLSALMVGAATLACAGIGLMSWDGGAHLLGDAITIACALAYALYVIVLSQRAGRHEARQLAATQIVLMALFALLWMLVADARNDSLASLGTRALPHLDTVLYLGLVASAGMLFLQAVAQRHVSADKAAIIYAMEPVFAALFGWLWLAEILTLQAAIGGALVVLAVILSELKPAVAQSTG</sequence>
<organism evidence="8 9">
    <name type="scientific">Chitinimonas taiwanensis DSM 18899</name>
    <dbReference type="NCBI Taxonomy" id="1121279"/>
    <lineage>
        <taxon>Bacteria</taxon>
        <taxon>Pseudomonadati</taxon>
        <taxon>Pseudomonadota</taxon>
        <taxon>Betaproteobacteria</taxon>
        <taxon>Neisseriales</taxon>
        <taxon>Chitinibacteraceae</taxon>
        <taxon>Chitinimonas</taxon>
    </lineage>
</organism>
<evidence type="ECO:0000259" key="7">
    <source>
        <dbReference type="Pfam" id="PF00892"/>
    </source>
</evidence>
<keyword evidence="4 6" id="KW-1133">Transmembrane helix</keyword>
<feature type="transmembrane region" description="Helical" evidence="6">
    <location>
        <begin position="238"/>
        <end position="255"/>
    </location>
</feature>
<feature type="transmembrane region" description="Helical" evidence="6">
    <location>
        <begin position="65"/>
        <end position="84"/>
    </location>
</feature>
<feature type="transmembrane region" description="Helical" evidence="6">
    <location>
        <begin position="36"/>
        <end position="53"/>
    </location>
</feature>
<dbReference type="InterPro" id="IPR000620">
    <property type="entry name" value="EamA_dom"/>
</dbReference>
<dbReference type="PANTHER" id="PTHR42920">
    <property type="entry name" value="OS03G0707200 PROTEIN-RELATED"/>
    <property type="match status" value="1"/>
</dbReference>
<name>A0A1K2HRP2_9NEIS</name>
<dbReference type="GO" id="GO:0005886">
    <property type="term" value="C:plasma membrane"/>
    <property type="evidence" value="ECO:0007669"/>
    <property type="project" value="UniProtKB-SubCell"/>
</dbReference>
<evidence type="ECO:0000256" key="5">
    <source>
        <dbReference type="ARBA" id="ARBA00023136"/>
    </source>
</evidence>
<feature type="transmembrane region" description="Helical" evidence="6">
    <location>
        <begin position="261"/>
        <end position="279"/>
    </location>
</feature>
<feature type="transmembrane region" description="Helical" evidence="6">
    <location>
        <begin position="114"/>
        <end position="131"/>
    </location>
</feature>
<dbReference type="PANTHER" id="PTHR42920:SF5">
    <property type="entry name" value="EAMA DOMAIN-CONTAINING PROTEIN"/>
    <property type="match status" value="1"/>
</dbReference>
<accession>A0A1K2HRP2</accession>
<protein>
    <submittedName>
        <fullName evidence="8">Threonine/homoserine efflux transporter RhtA</fullName>
    </submittedName>
</protein>
<evidence type="ECO:0000256" key="4">
    <source>
        <dbReference type="ARBA" id="ARBA00022989"/>
    </source>
</evidence>
<reference evidence="8 9" key="1">
    <citation type="submission" date="2016-11" db="EMBL/GenBank/DDBJ databases">
        <authorList>
            <person name="Jaros S."/>
            <person name="Januszkiewicz K."/>
            <person name="Wedrychowicz H."/>
        </authorList>
    </citation>
    <scope>NUCLEOTIDE SEQUENCE [LARGE SCALE GENOMIC DNA]</scope>
    <source>
        <strain evidence="8 9">DSM 18899</strain>
    </source>
</reference>
<feature type="domain" description="EamA" evidence="7">
    <location>
        <begin position="7"/>
        <end position="130"/>
    </location>
</feature>
<dbReference type="InterPro" id="IPR037185">
    <property type="entry name" value="EmrE-like"/>
</dbReference>
<proteinExistence type="predicted"/>
<gene>
    <name evidence="8" type="ORF">SAMN02745887_03621</name>
</gene>
<evidence type="ECO:0000313" key="9">
    <source>
        <dbReference type="Proteomes" id="UP000186513"/>
    </source>
</evidence>
<evidence type="ECO:0000256" key="6">
    <source>
        <dbReference type="SAM" id="Phobius"/>
    </source>
</evidence>
<evidence type="ECO:0000256" key="2">
    <source>
        <dbReference type="ARBA" id="ARBA00022475"/>
    </source>
</evidence>
<dbReference type="AlphaFoldDB" id="A0A1K2HRP2"/>
<evidence type="ECO:0000313" key="8">
    <source>
        <dbReference type="EMBL" id="SFZ79439.1"/>
    </source>
</evidence>
<keyword evidence="2" id="KW-1003">Cell membrane</keyword>
<evidence type="ECO:0000256" key="3">
    <source>
        <dbReference type="ARBA" id="ARBA00022692"/>
    </source>
</evidence>
<dbReference type="InterPro" id="IPR051258">
    <property type="entry name" value="Diverse_Substrate_Transporter"/>
</dbReference>
<dbReference type="EMBL" id="FPKR01000017">
    <property type="protein sequence ID" value="SFZ79439.1"/>
    <property type="molecule type" value="Genomic_DNA"/>
</dbReference>
<keyword evidence="5 6" id="KW-0472">Membrane</keyword>
<dbReference type="Proteomes" id="UP000186513">
    <property type="component" value="Unassembled WGS sequence"/>
</dbReference>
<feature type="transmembrane region" description="Helical" evidence="6">
    <location>
        <begin position="208"/>
        <end position="226"/>
    </location>
</feature>
<feature type="transmembrane region" description="Helical" evidence="6">
    <location>
        <begin position="169"/>
        <end position="188"/>
    </location>
</feature>
<comment type="subcellular location">
    <subcellularLocation>
        <location evidence="1">Cell membrane</location>
        <topology evidence="1">Multi-pass membrane protein</topology>
    </subcellularLocation>
</comment>
<dbReference type="Pfam" id="PF00892">
    <property type="entry name" value="EamA"/>
    <property type="match status" value="2"/>
</dbReference>
<evidence type="ECO:0000256" key="1">
    <source>
        <dbReference type="ARBA" id="ARBA00004651"/>
    </source>
</evidence>
<feature type="transmembrane region" description="Helical" evidence="6">
    <location>
        <begin position="90"/>
        <end position="107"/>
    </location>
</feature>
<keyword evidence="3 6" id="KW-0812">Transmembrane</keyword>
<feature type="domain" description="EamA" evidence="7">
    <location>
        <begin position="138"/>
        <end position="276"/>
    </location>
</feature>
<dbReference type="OrthoDB" id="9804865at2"/>
<dbReference type="STRING" id="1121279.SAMN02745887_03621"/>